<dbReference type="Proteomes" id="UP001056035">
    <property type="component" value="Chromosome"/>
</dbReference>
<reference evidence="4 5" key="1">
    <citation type="submission" date="2022-06" db="EMBL/GenBank/DDBJ databases">
        <title>Paraconexibacter antarcticus.</title>
        <authorList>
            <person name="Kim C.S."/>
        </authorList>
    </citation>
    <scope>NUCLEOTIDE SEQUENCE [LARGE SCALE GENOMIC DNA]</scope>
    <source>
        <strain evidence="4 5">02-257</strain>
    </source>
</reference>
<dbReference type="SUPFAM" id="SSF53639">
    <property type="entry name" value="AraD/HMP-PK domain-like"/>
    <property type="match status" value="1"/>
</dbReference>
<accession>A0ABY5DPN7</accession>
<name>A0ABY5DPN7_9ACTN</name>
<sequence>MEREAALRDLLAGCAILDGEGLTSAFGHLSARLDDGTLLVSGNLGPGLVRTAADVIRVDAEGTVVEGDAALRAGELPIHLGLLAAPAGGGRHSVARFHGPAVLAWGTLNRPLPGVLGMGLFCGHEVPVFDTETTVTTAAQGAALAAAAAGAPAVLLRGFGAATAGRTVREAVTRAWLLERNAAAALAASAAGTPQPFGPEAAAPFAAAEGPAAAQLARLWHYLCRRHGVT</sequence>
<evidence type="ECO:0000256" key="1">
    <source>
        <dbReference type="ARBA" id="ARBA00022723"/>
    </source>
</evidence>
<dbReference type="InterPro" id="IPR050197">
    <property type="entry name" value="Aldolase_class_II_sugar_metab"/>
</dbReference>
<keyword evidence="1" id="KW-0479">Metal-binding</keyword>
<dbReference type="InterPro" id="IPR001303">
    <property type="entry name" value="Aldolase_II/adducin_N"/>
</dbReference>
<evidence type="ECO:0000259" key="3">
    <source>
        <dbReference type="SMART" id="SM01007"/>
    </source>
</evidence>
<organism evidence="4 5">
    <name type="scientific">Paraconexibacter antarcticus</name>
    <dbReference type="NCBI Taxonomy" id="2949664"/>
    <lineage>
        <taxon>Bacteria</taxon>
        <taxon>Bacillati</taxon>
        <taxon>Actinomycetota</taxon>
        <taxon>Thermoleophilia</taxon>
        <taxon>Solirubrobacterales</taxon>
        <taxon>Paraconexibacteraceae</taxon>
        <taxon>Paraconexibacter</taxon>
    </lineage>
</organism>
<keyword evidence="2" id="KW-0456">Lyase</keyword>
<proteinExistence type="predicted"/>
<feature type="domain" description="Class II aldolase/adducin N-terminal" evidence="3">
    <location>
        <begin position="8"/>
        <end position="186"/>
    </location>
</feature>
<evidence type="ECO:0000313" key="5">
    <source>
        <dbReference type="Proteomes" id="UP001056035"/>
    </source>
</evidence>
<evidence type="ECO:0000313" key="4">
    <source>
        <dbReference type="EMBL" id="UTI63626.1"/>
    </source>
</evidence>
<evidence type="ECO:0000256" key="2">
    <source>
        <dbReference type="ARBA" id="ARBA00023239"/>
    </source>
</evidence>
<protein>
    <submittedName>
        <fullName evidence="4">Class II aldolase/adducin family protein</fullName>
    </submittedName>
</protein>
<dbReference type="RefSeq" id="WP_254570351.1">
    <property type="nucleotide sequence ID" value="NZ_CP098502.1"/>
</dbReference>
<dbReference type="PANTHER" id="PTHR22789:SF0">
    <property type="entry name" value="3-OXO-TETRONATE 4-PHOSPHATE DECARBOXYLASE-RELATED"/>
    <property type="match status" value="1"/>
</dbReference>
<dbReference type="PANTHER" id="PTHR22789">
    <property type="entry name" value="FUCULOSE PHOSPHATE ALDOLASE"/>
    <property type="match status" value="1"/>
</dbReference>
<dbReference type="SMART" id="SM01007">
    <property type="entry name" value="Aldolase_II"/>
    <property type="match status" value="1"/>
</dbReference>
<dbReference type="Pfam" id="PF00596">
    <property type="entry name" value="Aldolase_II"/>
    <property type="match status" value="1"/>
</dbReference>
<gene>
    <name evidence="4" type="ORF">NBH00_20060</name>
</gene>
<keyword evidence="5" id="KW-1185">Reference proteome</keyword>
<dbReference type="EMBL" id="CP098502">
    <property type="protein sequence ID" value="UTI63626.1"/>
    <property type="molecule type" value="Genomic_DNA"/>
</dbReference>
<dbReference type="InterPro" id="IPR036409">
    <property type="entry name" value="Aldolase_II/adducin_N_sf"/>
</dbReference>
<dbReference type="Gene3D" id="3.40.225.10">
    <property type="entry name" value="Class II aldolase/adducin N-terminal domain"/>
    <property type="match status" value="1"/>
</dbReference>